<reference evidence="2" key="1">
    <citation type="journal article" date="2014" name="Proc. Natl. Acad. Sci. U.S.A.">
        <title>Extensive sampling of basidiomycete genomes demonstrates inadequacy of the white-rot/brown-rot paradigm for wood decay fungi.</title>
        <authorList>
            <person name="Riley R."/>
            <person name="Salamov A.A."/>
            <person name="Brown D.W."/>
            <person name="Nagy L.G."/>
            <person name="Floudas D."/>
            <person name="Held B.W."/>
            <person name="Levasseur A."/>
            <person name="Lombard V."/>
            <person name="Morin E."/>
            <person name="Otillar R."/>
            <person name="Lindquist E.A."/>
            <person name="Sun H."/>
            <person name="LaButti K.M."/>
            <person name="Schmutz J."/>
            <person name="Jabbour D."/>
            <person name="Luo H."/>
            <person name="Baker S.E."/>
            <person name="Pisabarro A.G."/>
            <person name="Walton J.D."/>
            <person name="Blanchette R.A."/>
            <person name="Henrissat B."/>
            <person name="Martin F."/>
            <person name="Cullen D."/>
            <person name="Hibbett D.S."/>
            <person name="Grigoriev I.V."/>
        </authorList>
    </citation>
    <scope>NUCLEOTIDE SEQUENCE [LARGE SCALE GENOMIC DNA]</scope>
    <source>
        <strain evidence="2">FD-172 SS1</strain>
    </source>
</reference>
<gene>
    <name evidence="1" type="ORF">BOTBODRAFT_302458</name>
</gene>
<dbReference type="HOGENOM" id="CLU_1524901_0_0_1"/>
<dbReference type="STRING" id="930990.A0A067MH53"/>
<dbReference type="OrthoDB" id="3044434at2759"/>
<protein>
    <submittedName>
        <fullName evidence="1">Uncharacterized protein</fullName>
    </submittedName>
</protein>
<dbReference type="Proteomes" id="UP000027195">
    <property type="component" value="Unassembled WGS sequence"/>
</dbReference>
<dbReference type="InParanoid" id="A0A067MH53"/>
<proteinExistence type="predicted"/>
<evidence type="ECO:0000313" key="1">
    <source>
        <dbReference type="EMBL" id="KDQ15118.1"/>
    </source>
</evidence>
<dbReference type="EMBL" id="KL198034">
    <property type="protein sequence ID" value="KDQ15118.1"/>
    <property type="molecule type" value="Genomic_DNA"/>
</dbReference>
<keyword evidence="2" id="KW-1185">Reference proteome</keyword>
<evidence type="ECO:0000313" key="2">
    <source>
        <dbReference type="Proteomes" id="UP000027195"/>
    </source>
</evidence>
<name>A0A067MH53_BOTB1</name>
<organism evidence="1 2">
    <name type="scientific">Botryobasidium botryosum (strain FD-172 SS1)</name>
    <dbReference type="NCBI Taxonomy" id="930990"/>
    <lineage>
        <taxon>Eukaryota</taxon>
        <taxon>Fungi</taxon>
        <taxon>Dikarya</taxon>
        <taxon>Basidiomycota</taxon>
        <taxon>Agaricomycotina</taxon>
        <taxon>Agaricomycetes</taxon>
        <taxon>Cantharellales</taxon>
        <taxon>Botryobasidiaceae</taxon>
        <taxon>Botryobasidium</taxon>
    </lineage>
</organism>
<dbReference type="AlphaFoldDB" id="A0A067MH53"/>
<sequence length="176" mass="20016">MEFSEKSADPVLLLWLPCAFVVFANQLVTSALRDHGLPSSNPLSPASGVVCPGGMGCRDFSGLQLVYWRISHYAMWQGMDKRIDEIFEVLWRFRRAQQQVSASTGSFIDFDFLRHEFAKRRHLNSPEEELEEFAKWVATPPESGYCSFNMGSRTRSDIEVEADQHTVSSDDEEDSD</sequence>
<accession>A0A067MH53</accession>